<gene>
    <name evidence="1" type="ORF">B0T45_15935</name>
</gene>
<organism evidence="1 2">
    <name type="scientific">Chromobacterium haemolyticum</name>
    <dbReference type="NCBI Taxonomy" id="394935"/>
    <lineage>
        <taxon>Bacteria</taxon>
        <taxon>Pseudomonadati</taxon>
        <taxon>Pseudomonadota</taxon>
        <taxon>Betaproteobacteria</taxon>
        <taxon>Neisseriales</taxon>
        <taxon>Chromobacteriaceae</taxon>
        <taxon>Chromobacterium</taxon>
    </lineage>
</organism>
<name>A0A1W0CP19_9NEIS</name>
<dbReference type="EMBL" id="MUKV01000022">
    <property type="protein sequence ID" value="OQS36554.1"/>
    <property type="molecule type" value="Genomic_DNA"/>
</dbReference>
<evidence type="ECO:0000313" key="1">
    <source>
        <dbReference type="EMBL" id="OQS36554.1"/>
    </source>
</evidence>
<dbReference type="Proteomes" id="UP000192721">
    <property type="component" value="Unassembled WGS sequence"/>
</dbReference>
<protein>
    <submittedName>
        <fullName evidence="1">Uncharacterized protein</fullName>
    </submittedName>
</protein>
<dbReference type="AlphaFoldDB" id="A0A1W0CP19"/>
<proteinExistence type="predicted"/>
<accession>A0A1W0CP19</accession>
<evidence type="ECO:0000313" key="2">
    <source>
        <dbReference type="Proteomes" id="UP000192721"/>
    </source>
</evidence>
<reference evidence="1 2" key="1">
    <citation type="submission" date="2017-02" db="EMBL/GenBank/DDBJ databases">
        <title>Chromobacterium haemolyticum H5244.</title>
        <authorList>
            <person name="Gulvik C.A."/>
        </authorList>
    </citation>
    <scope>NUCLEOTIDE SEQUENCE [LARGE SCALE GENOMIC DNA]</scope>
    <source>
        <strain evidence="1 2">H5244</strain>
    </source>
</reference>
<comment type="caution">
    <text evidence="1">The sequence shown here is derived from an EMBL/GenBank/DDBJ whole genome shotgun (WGS) entry which is preliminary data.</text>
</comment>
<sequence>MRLRSGRRSDRTGRVGRLEHIRPPLQLFALQLQLLLLMPKNLFVQRGRSGCGDKKAAQNGGLNECMVHGSLE</sequence>